<name>A0ACC2WDW2_9TREE</name>
<evidence type="ECO:0000313" key="1">
    <source>
        <dbReference type="EMBL" id="KAJ9109944.1"/>
    </source>
</evidence>
<gene>
    <name evidence="1" type="ORF">QFC20_003144</name>
</gene>
<comment type="caution">
    <text evidence="1">The sequence shown here is derived from an EMBL/GenBank/DDBJ whole genome shotgun (WGS) entry which is preliminary data.</text>
</comment>
<dbReference type="Proteomes" id="UP001230649">
    <property type="component" value="Unassembled WGS sequence"/>
</dbReference>
<evidence type="ECO:0000313" key="2">
    <source>
        <dbReference type="Proteomes" id="UP001230649"/>
    </source>
</evidence>
<accession>A0ACC2WDW2</accession>
<dbReference type="EMBL" id="JASBWS010000027">
    <property type="protein sequence ID" value="KAJ9109944.1"/>
    <property type="molecule type" value="Genomic_DNA"/>
</dbReference>
<reference evidence="1" key="1">
    <citation type="submission" date="2023-04" db="EMBL/GenBank/DDBJ databases">
        <title>Draft Genome sequencing of Naganishia species isolated from polar environments using Oxford Nanopore Technology.</title>
        <authorList>
            <person name="Leo P."/>
            <person name="Venkateswaran K."/>
        </authorList>
    </citation>
    <scope>NUCLEOTIDE SEQUENCE</scope>
    <source>
        <strain evidence="1">MNA-CCFEE 5262</strain>
    </source>
</reference>
<protein>
    <submittedName>
        <fullName evidence="1">Uncharacterized protein</fullName>
    </submittedName>
</protein>
<sequence length="1554" mass="170123">MGPSGAGKTTLLDLMSGRKECEAEDAISLNGFPLTKWCLKLLSSFVEQEDALLGTLTARETLSYALRLAMPKAKHDFVQERVQQVLEMLGLQSCADMQIGTPIKRGLSGGQKRRLDSAAAKEVVASVGALARKEGIMVIASIHQPSHATLSEFNNLVLLSQGYVCYRGATAELERFLTQMGIECAPFVPPTDTAMQLLNTDFKPPNAGECIEMNAILRFRGHLQNCERSSGVDYARIQRETPAAEDVLVNAMNFRYKLSGSRFGSLWYHTCILGERMALNYSRNALAYGIRAAMYAGMGVMLATIWIHLGTDASTINDRLSVHFYSVAFLAFMSVAGIPGFLEERANYRKESANGLYSALPFVLANTIVTIPFLFVCSCLFVLIMYWGIGLHPGASAAFRYIGFLFLSIYVAEGQVLLISALLPIFVAALAVSAFLNGLLMSCGGYLYVLRPAGSTLAGFAERFSCSSSIRAVNLPKFWYYSVHWMDYQTYAFVLLTNSDLRGLEFQCGADGCPYPSTIGPDEVSGYDVLRALDIDGIHYGTYDFGLYCASSDDAPLVDASSGWAAFLDNRAMLLTTNFHLDDPPPTSHWPNETVPAYRTFLSFTYRPSCGMLKEEMVRASQDREDREAEGGDGQGNAGEEENRPSARDDEGKKDGKSKRKLADIKARCLLAEPTSAPQDPCKRCVRLGLHCVYTPKRRPTRYTKVGANSDRAGTEGHGDSSNPDSPAGSQPPPLMSSGSGLAPTVSSHSMETYGSYAMPIDPHLSSKYAQPQRTSVTPASSIIWGTFPAPTGFSIAGEYDTSATRSSIQPTTAPGMHHPVSMSSRRGDDQPPMTGFSRRPTEYGMSTTGSESDPSPGIGASMLPPHSGNSSSLANGGIGGASDMAQRGFNDSGSTPARAATGMDIVSDLSRMRSSGNGPATRVDETYRLSLPSLAYPTTTAETSKARPSYERYYNGASFDTSASRDQDRNGRIQGSENMTQVNTGAHYKPSSISMIVHSPPEGVAVHPAAASDAREDLQRSHKRRRTASPPSDNRASNKGKAYDAVRYDREDAEENGRGIDWLSLVLRKRVGFEGTECPDSLGIVTEDEVRFLFDRYHNKLNTYVGLLDPSLHTVSYVRSRSPILMTAICCAAAQAYLSEKYLPLIARANFMIGRAFERADVNLELCQALSILSVWKDGVESTDRGAWLKVGQAIRIGYALGLDKPGARPLPEDELEARQIVDRERTWKQLSAFDRSMEHSYGHRSRMIPNSSPQDVDKWLGDHPSVVCYSDAMQACSATIGFIFLTLSTHMKTAADDQLHRLVLHNMQYDFDTWKDRWLGDHPPGKLHPTSRAIVGFYGVCVAFDIAAFKRRCFEKSRSETQLVLDAAMEALTVLQYIVNSLVPEDVLSFAPDIVPIKAARSAVFLVSHLNNIEPAIAVKVTSLIQEIADQFKLHSRGKDIAYYQHKFFSRLLSIATPGATRHASRRPSPGPAEGNRTTLGSGHARQEGTGMEGVDAQHLAQRISFSLDSDKQGQQEPRDMIMDEQALMDNLLMQSQDWFPLDLFTGNGGLL</sequence>
<organism evidence="1 2">
    <name type="scientific">Naganishia adeliensis</name>
    <dbReference type="NCBI Taxonomy" id="92952"/>
    <lineage>
        <taxon>Eukaryota</taxon>
        <taxon>Fungi</taxon>
        <taxon>Dikarya</taxon>
        <taxon>Basidiomycota</taxon>
        <taxon>Agaricomycotina</taxon>
        <taxon>Tremellomycetes</taxon>
        <taxon>Filobasidiales</taxon>
        <taxon>Filobasidiaceae</taxon>
        <taxon>Naganishia</taxon>
    </lineage>
</organism>
<keyword evidence="2" id="KW-1185">Reference proteome</keyword>
<proteinExistence type="predicted"/>